<name>A0ABP0ITS7_9DINO</name>
<evidence type="ECO:0000313" key="2">
    <source>
        <dbReference type="EMBL" id="CAK9005487.1"/>
    </source>
</evidence>
<keyword evidence="3" id="KW-1185">Reference proteome</keyword>
<evidence type="ECO:0000313" key="3">
    <source>
        <dbReference type="Proteomes" id="UP001642464"/>
    </source>
</evidence>
<feature type="non-terminal residue" evidence="2">
    <location>
        <position position="1"/>
    </location>
</feature>
<evidence type="ECO:0000256" key="1">
    <source>
        <dbReference type="SAM" id="MobiDB-lite"/>
    </source>
</evidence>
<feature type="compositionally biased region" description="Basic and acidic residues" evidence="1">
    <location>
        <begin position="134"/>
        <end position="143"/>
    </location>
</feature>
<organism evidence="2 3">
    <name type="scientific">Durusdinium trenchii</name>
    <dbReference type="NCBI Taxonomy" id="1381693"/>
    <lineage>
        <taxon>Eukaryota</taxon>
        <taxon>Sar</taxon>
        <taxon>Alveolata</taxon>
        <taxon>Dinophyceae</taxon>
        <taxon>Suessiales</taxon>
        <taxon>Symbiodiniaceae</taxon>
        <taxon>Durusdinium</taxon>
    </lineage>
</organism>
<feature type="region of interest" description="Disordered" evidence="1">
    <location>
        <begin position="686"/>
        <end position="715"/>
    </location>
</feature>
<feature type="region of interest" description="Disordered" evidence="1">
    <location>
        <begin position="236"/>
        <end position="258"/>
    </location>
</feature>
<dbReference type="Proteomes" id="UP001642464">
    <property type="component" value="Unassembled WGS sequence"/>
</dbReference>
<sequence>LVPGSRILLWYSDDDVWHEALIALRADEYTFFIFTPDQDLYATSLACDGGDGPTKVRSLNHDFQVPSTIRQPVYRFRSEISDTLIKQQIREAHRMSVEEGYGAVLPSVVQDAAGRPQTLDEFFGGAFLSRRMTGKPDERRSQRPTEPVLPKNAGRVQRPPDGFVWVAAEPLGGLVLGQEVSLNEKEDVQVGTSTALALRSGVWVKVEMISMTEASDYPRRRRALFAQPASEKIEKELLKEEKPAVASKPASDEGDSEGDVRTLWVDVDEHGERYKRWRDLCAECFTPVFDAKPIEGPSTALHVIKHMERQGGDPRLWLQSWTRAKHIESTDRTYFEMKTITDSLFYAGTYDQVNIPALMCLEVQCRRLQAIVEAYTNPTRPSWENAKLFTGQAQPEDIVSPTFRTYAVKKNKDELELLQARQKVRELRGAPATAQEDQTGDTIDALPKKTVSDTCSPMQEWVLTRMEGLILDQEPNGVIDSQEEALRSLLHGVAPYEGGGAKLSLAPYRSELVSIPESVKECPFLCDILGESDRQFLEEESELMKRTEDELEGIEPTARPYWDPVLRYNRKEYNKLVQRLADEGWEVDHSFPERTRLLQLPSSHSDKDTQTRQKSRKRELSLKKESRQRELPTSAKRERILDTQTRAQNLLKEKKVLTKPLPSTAAELTNLEKNFKDKKSLVGHPVRFDEESSGGSTSSELKVGNLEGRTRRPQRKQKGLLKEYVNVTMEHAQLEMTPLEMAAVTKRVRSNYRKRLEDFMEFVLDRRYPLEKDEEMDSALVIYFNHKFSEGEGSYVGDYTLAALCDRDPSFGKLGHRKIPRAWRCLKGWRKLCPSRSRLAYPLAVWCAISWRMVVLGHRQKAIFNLVQLSSYHRPSTLLQLRKMGLVKPTQGITKFWSLVTSLSETSDVSKTGTKDDSILLDSSWMTFIHPLLEELARGKKMDKVWTFNYSEYLTVFREACDQLRLDVVPYQARHSGPSIDRAANNRTQEEVRKRGGWMSRTSTARYEKAGRLAATWQKLDPAIQLCCSLAERHIGDIILDQEYPHISLP</sequence>
<accession>A0ABP0ITS7</accession>
<reference evidence="2 3" key="1">
    <citation type="submission" date="2024-02" db="EMBL/GenBank/DDBJ databases">
        <authorList>
            <person name="Chen Y."/>
            <person name="Shah S."/>
            <person name="Dougan E. K."/>
            <person name="Thang M."/>
            <person name="Chan C."/>
        </authorList>
    </citation>
    <scope>NUCLEOTIDE SEQUENCE [LARGE SCALE GENOMIC DNA]</scope>
</reference>
<proteinExistence type="predicted"/>
<protein>
    <submittedName>
        <fullName evidence="2">Uncharacterized protein</fullName>
    </submittedName>
</protein>
<dbReference type="EMBL" id="CAXAMM010004953">
    <property type="protein sequence ID" value="CAK9005487.1"/>
    <property type="molecule type" value="Genomic_DNA"/>
</dbReference>
<comment type="caution">
    <text evidence="2">The sequence shown here is derived from an EMBL/GenBank/DDBJ whole genome shotgun (WGS) entry which is preliminary data.</text>
</comment>
<feature type="region of interest" description="Disordered" evidence="1">
    <location>
        <begin position="596"/>
        <end position="641"/>
    </location>
</feature>
<gene>
    <name evidence="2" type="ORF">SCF082_LOCUS8617</name>
</gene>
<feature type="compositionally biased region" description="Basic and acidic residues" evidence="1">
    <location>
        <begin position="618"/>
        <end position="641"/>
    </location>
</feature>
<feature type="region of interest" description="Disordered" evidence="1">
    <location>
        <begin position="132"/>
        <end position="154"/>
    </location>
</feature>